<evidence type="ECO:0000313" key="3">
    <source>
        <dbReference type="EMBL" id="UUI66343.1"/>
    </source>
</evidence>
<feature type="domain" description="Activator of Hsp90 ATPase homologue 1/2-like C-terminal" evidence="2">
    <location>
        <begin position="22"/>
        <end position="159"/>
    </location>
</feature>
<dbReference type="InterPro" id="IPR023393">
    <property type="entry name" value="START-like_dom_sf"/>
</dbReference>
<organism evidence="3 4">
    <name type="scientific">Cellulomonas wangsupingiae</name>
    <dbReference type="NCBI Taxonomy" id="2968085"/>
    <lineage>
        <taxon>Bacteria</taxon>
        <taxon>Bacillati</taxon>
        <taxon>Actinomycetota</taxon>
        <taxon>Actinomycetes</taxon>
        <taxon>Micrococcales</taxon>
        <taxon>Cellulomonadaceae</taxon>
        <taxon>Cellulomonas</taxon>
    </lineage>
</organism>
<evidence type="ECO:0000256" key="1">
    <source>
        <dbReference type="ARBA" id="ARBA00006817"/>
    </source>
</evidence>
<proteinExistence type="inferred from homology"/>
<comment type="similarity">
    <text evidence="1">Belongs to the AHA1 family.</text>
</comment>
<dbReference type="RefSeq" id="WP_227564482.1">
    <property type="nucleotide sequence ID" value="NZ_CP101989.1"/>
</dbReference>
<evidence type="ECO:0000313" key="4">
    <source>
        <dbReference type="Proteomes" id="UP001317322"/>
    </source>
</evidence>
<dbReference type="CDD" id="cd07814">
    <property type="entry name" value="SRPBCC_CalC_Aha1-like"/>
    <property type="match status" value="1"/>
</dbReference>
<sequence>MTVLSATPDTDALTLVVTADLAAPPARAWRLWADPRNLERWWGPPTWPATFDTYDLRVGGAAGYHMTGPDGSRAYGHWTFLGIDQPTRLEIEDSFADEHGVPGAGMPVTRMVVTLEPGGAGTLMTISSHFASAQALEQVVEMGMAEGMAQAVAQIDALLAEG</sequence>
<dbReference type="SUPFAM" id="SSF55961">
    <property type="entry name" value="Bet v1-like"/>
    <property type="match status" value="1"/>
</dbReference>
<gene>
    <name evidence="3" type="ORF">NP075_06410</name>
</gene>
<keyword evidence="4" id="KW-1185">Reference proteome</keyword>
<dbReference type="InterPro" id="IPR013538">
    <property type="entry name" value="ASHA1/2-like_C"/>
</dbReference>
<evidence type="ECO:0000259" key="2">
    <source>
        <dbReference type="Pfam" id="PF08327"/>
    </source>
</evidence>
<dbReference type="Gene3D" id="3.30.530.20">
    <property type="match status" value="1"/>
</dbReference>
<reference evidence="3 4" key="1">
    <citation type="submission" date="2022-07" db="EMBL/GenBank/DDBJ databases">
        <title>Novel species in genus cellulomonas.</title>
        <authorList>
            <person name="Ye L."/>
        </authorList>
    </citation>
    <scope>NUCLEOTIDE SEQUENCE [LARGE SCALE GENOMIC DNA]</scope>
    <source>
        <strain evidence="4">zg-Y908</strain>
    </source>
</reference>
<dbReference type="Pfam" id="PF08327">
    <property type="entry name" value="AHSA1"/>
    <property type="match status" value="1"/>
</dbReference>
<protein>
    <submittedName>
        <fullName evidence="3">SRPBCC domain-containing protein</fullName>
    </submittedName>
</protein>
<dbReference type="Proteomes" id="UP001317322">
    <property type="component" value="Chromosome"/>
</dbReference>
<dbReference type="EMBL" id="CP101989">
    <property type="protein sequence ID" value="UUI66343.1"/>
    <property type="molecule type" value="Genomic_DNA"/>
</dbReference>
<accession>A0ABY5K8F9</accession>
<name>A0ABY5K8F9_9CELL</name>